<organism evidence="2 3">
    <name type="scientific">Riccia fluitans</name>
    <dbReference type="NCBI Taxonomy" id="41844"/>
    <lineage>
        <taxon>Eukaryota</taxon>
        <taxon>Viridiplantae</taxon>
        <taxon>Streptophyta</taxon>
        <taxon>Embryophyta</taxon>
        <taxon>Marchantiophyta</taxon>
        <taxon>Marchantiopsida</taxon>
        <taxon>Marchantiidae</taxon>
        <taxon>Marchantiales</taxon>
        <taxon>Ricciaceae</taxon>
        <taxon>Riccia</taxon>
    </lineage>
</organism>
<feature type="region of interest" description="Disordered" evidence="1">
    <location>
        <begin position="1"/>
        <end position="68"/>
    </location>
</feature>
<evidence type="ECO:0000313" key="3">
    <source>
        <dbReference type="Proteomes" id="UP001605036"/>
    </source>
</evidence>
<evidence type="ECO:0000313" key="2">
    <source>
        <dbReference type="EMBL" id="KAL2653403.1"/>
    </source>
</evidence>
<dbReference type="Proteomes" id="UP001605036">
    <property type="component" value="Unassembled WGS sequence"/>
</dbReference>
<dbReference type="AlphaFoldDB" id="A0ABD1ZPU8"/>
<name>A0ABD1ZPU8_9MARC</name>
<keyword evidence="3" id="KW-1185">Reference proteome</keyword>
<dbReference type="EMBL" id="JBHFFA010000001">
    <property type="protein sequence ID" value="KAL2653403.1"/>
    <property type="molecule type" value="Genomic_DNA"/>
</dbReference>
<evidence type="ECO:0000256" key="1">
    <source>
        <dbReference type="SAM" id="MobiDB-lite"/>
    </source>
</evidence>
<protein>
    <submittedName>
        <fullName evidence="2">Uncharacterized protein</fullName>
    </submittedName>
</protein>
<accession>A0ABD1ZPU8</accession>
<sequence length="68" mass="7405">MGYTGLPEGIQSRSRLRMATTGYAEGARNPPPTHERGSTSRLRHISNMSKARRTGTSEPTETEPGFAT</sequence>
<reference evidence="2 3" key="1">
    <citation type="submission" date="2024-09" db="EMBL/GenBank/DDBJ databases">
        <title>Chromosome-scale assembly of Riccia fluitans.</title>
        <authorList>
            <person name="Paukszto L."/>
            <person name="Sawicki J."/>
            <person name="Karawczyk K."/>
            <person name="Piernik-Szablinska J."/>
            <person name="Szczecinska M."/>
            <person name="Mazdziarz M."/>
        </authorList>
    </citation>
    <scope>NUCLEOTIDE SEQUENCE [LARGE SCALE GENOMIC DNA]</scope>
    <source>
        <strain evidence="2">Rf_01</strain>
        <tissue evidence="2">Aerial parts of the thallus</tissue>
    </source>
</reference>
<comment type="caution">
    <text evidence="2">The sequence shown here is derived from an EMBL/GenBank/DDBJ whole genome shotgun (WGS) entry which is preliminary data.</text>
</comment>
<feature type="compositionally biased region" description="Low complexity" evidence="1">
    <location>
        <begin position="54"/>
        <end position="68"/>
    </location>
</feature>
<gene>
    <name evidence="2" type="ORF">R1flu_021531</name>
</gene>
<proteinExistence type="predicted"/>